<dbReference type="Proteomes" id="UP000028007">
    <property type="component" value="Unassembled WGS sequence"/>
</dbReference>
<protein>
    <recommendedName>
        <fullName evidence="3">TonB-dependent receptor</fullName>
    </recommendedName>
</protein>
<gene>
    <name evidence="1" type="ORF">N180_04625</name>
</gene>
<dbReference type="RefSeq" id="WP_037443707.1">
    <property type="nucleotide sequence ID" value="NZ_JNFF01000110.1"/>
</dbReference>
<organism evidence="1 2">
    <name type="scientific">Pedobacter antarcticus 4BY</name>
    <dbReference type="NCBI Taxonomy" id="1358423"/>
    <lineage>
        <taxon>Bacteria</taxon>
        <taxon>Pseudomonadati</taxon>
        <taxon>Bacteroidota</taxon>
        <taxon>Sphingobacteriia</taxon>
        <taxon>Sphingobacteriales</taxon>
        <taxon>Sphingobacteriaceae</taxon>
        <taxon>Pedobacter</taxon>
    </lineage>
</organism>
<dbReference type="OrthoDB" id="603275at2"/>
<dbReference type="InterPro" id="IPR008969">
    <property type="entry name" value="CarboxyPept-like_regulatory"/>
</dbReference>
<evidence type="ECO:0000313" key="2">
    <source>
        <dbReference type="Proteomes" id="UP000028007"/>
    </source>
</evidence>
<name>A0A081PDB2_9SPHI</name>
<evidence type="ECO:0000313" key="1">
    <source>
        <dbReference type="EMBL" id="KEQ28685.1"/>
    </source>
</evidence>
<dbReference type="SUPFAM" id="SSF56935">
    <property type="entry name" value="Porins"/>
    <property type="match status" value="1"/>
</dbReference>
<evidence type="ECO:0008006" key="3">
    <source>
        <dbReference type="Google" id="ProtNLM"/>
    </source>
</evidence>
<dbReference type="AlphaFoldDB" id="A0A081PDB2"/>
<accession>A0A081PDB2</accession>
<keyword evidence="2" id="KW-1185">Reference proteome</keyword>
<dbReference type="eggNOG" id="COG1629">
    <property type="taxonomic scope" value="Bacteria"/>
</dbReference>
<dbReference type="Gene3D" id="2.60.40.1120">
    <property type="entry name" value="Carboxypeptidase-like, regulatory domain"/>
    <property type="match status" value="1"/>
</dbReference>
<dbReference type="EMBL" id="JNFF01000110">
    <property type="protein sequence ID" value="KEQ28685.1"/>
    <property type="molecule type" value="Genomic_DNA"/>
</dbReference>
<dbReference type="SUPFAM" id="SSF49464">
    <property type="entry name" value="Carboxypeptidase regulatory domain-like"/>
    <property type="match status" value="1"/>
</dbReference>
<comment type="caution">
    <text evidence="1">The sequence shown here is derived from an EMBL/GenBank/DDBJ whole genome shotgun (WGS) entry which is preliminary data.</text>
</comment>
<proteinExistence type="predicted"/>
<reference evidence="1 2" key="1">
    <citation type="journal article" date="1992" name="Int. J. Syst. Bacteriol.">
        <title>Sphingobacterium antarcticus sp. nov. a Psychrotrophic Bacterium from the Soils of Schirmacher Oasis, Antarctica.</title>
        <authorList>
            <person name="Shivaji S."/>
            <person name="Ray M.K."/>
            <person name="Rao N.S."/>
            <person name="Saiserr L."/>
            <person name="Jagannadham M.V."/>
            <person name="Kumar G.S."/>
            <person name="Reddy G."/>
            <person name="Bhargava P.M."/>
        </authorList>
    </citation>
    <scope>NUCLEOTIDE SEQUENCE [LARGE SCALE GENOMIC DNA]</scope>
    <source>
        <strain evidence="1 2">4BY</strain>
    </source>
</reference>
<sequence length="885" mass="99771">MNKQCLLTVLLLLGPLLSVFGQKQIKGKIIDIKGEPIAAVTVTLKLKDDSILSFGFSTEKGLFSLTMPELDDNVFLTASAIGYEKKTITIAKGPDKDYEFVLLEREINLETVEIKNRPVLVINGDTLNYITADFSSAQDRTIADVLKKLPGMQIEDDGKIKFNGKGISNLYIDGDNMLNDRYNVGTKIPHGAVAKVQVIEKDQPVKLLRKNNISRDVAINLVIKDEAKLDIIKEAGLGIGTPKKVDGNFTAMSFGEKLKFIYNLTGNNIGADPGIEITAHNRNNHGNENNKHSNFLSTGTGGNPPLPQSRYLFNKSELINLNNFYKINKDLDAKVNFSYLYHQEHQNVRTSSDTYLNNGQTVSYGEVQQSKVIQQKLYADLNITGNTDNYFLSNSMILSYEPKKINSGININNVYADQVLRQKMLDISNELNYRKKLKSSNTLNFYSYLNSTMQPESLKIRPGVNDSILNSGLPYAGLNQQLRIPTLFTDNHLSYGVVRGRFTQYYKTGFNVQNQQFTSDLYSIQNDGADEPVKNMNNDLHWLKLKIYTEASYEYSGQKLKAALNLPVGYNSIRFNDSDKGLDRSLNRVFVNPSLNLDYKLGLENYVSADYSFNNKFGGIDDVYKGGILKNYRSIFANDAPVSEQKKHHAGAAFKFKKPLQMFMFGISASYEHTIFNTISSYILADNLQKKIVLPVKNQSNAWSFELNGSKYLFDIRSTVNGSVNYSLNNFKQMQNGVFEPFNTSAISYSLGIESRLMSFINWSYKGNYSAINNVGGNNAQIRINPKQFNQKSTLTATAFKSLFISLSGEHRFTRQAGQLDLSYLFTDFNLRYVFVKFKTNLEFSVTNLANIKKFETIDFSPNALTLSSYRIPGRVMMIKSTFNF</sequence>